<dbReference type="InterPro" id="IPR031155">
    <property type="entry name" value="DUR"/>
</dbReference>
<dbReference type="Proteomes" id="UP000683000">
    <property type="component" value="Unassembled WGS sequence"/>
</dbReference>
<keyword evidence="3 7" id="KW-0812">Transmembrane</keyword>
<feature type="compositionally biased region" description="Pro residues" evidence="6">
    <location>
        <begin position="928"/>
        <end position="940"/>
    </location>
</feature>
<feature type="transmembrane region" description="Helical" evidence="7">
    <location>
        <begin position="361"/>
        <end position="390"/>
    </location>
</feature>
<accession>A0A8I3A8L4</accession>
<dbReference type="CDD" id="cd11476">
    <property type="entry name" value="SLC5sbd_DUR3"/>
    <property type="match status" value="1"/>
</dbReference>
<protein>
    <submittedName>
        <fullName evidence="8">Sodium:solute symporter family-domain-containing protein</fullName>
    </submittedName>
</protein>
<dbReference type="GO" id="GO:0015204">
    <property type="term" value="F:urea transmembrane transporter activity"/>
    <property type="evidence" value="ECO:0007669"/>
    <property type="project" value="InterPro"/>
</dbReference>
<feature type="transmembrane region" description="Helical" evidence="7">
    <location>
        <begin position="411"/>
        <end position="432"/>
    </location>
</feature>
<feature type="transmembrane region" description="Helical" evidence="7">
    <location>
        <begin position="241"/>
        <end position="260"/>
    </location>
</feature>
<dbReference type="AlphaFoldDB" id="A0A8I3A8L4"/>
<sequence>MSSVQGYSEFRPLLSQSVGYGVVIGVGFFFAFVMLTLTMLQRKFFKFTPASSEEFTSASRSIKPGLVCCGIVSAWTWSATLLQSSTAAYTFGWWYAAGGTIQVCIFGMVASKVKMNANGAHTFLEIAKVRFGTSGHILFTFYGFLCILIVCGSLLLGGAATVNALTGMNINAACFLLPIGIAVYVIFGGLRATFICDWSHTIILFIIIYIFIFRAYGTSPAVGSVSELYDLLQQAAIDTPVVGLVFGAATILSGFAGVFCDQGESDLRLFGKRGQQNAHLGYWQRAIASQPESTTKAYMLGGLSWFAVPWAFASCLGLSARALLNNPNFPTYPFPLSPTQTSAGLAAPAAAVVLMGKGGAIAVLLVVFMAVTSAASSELIGVSSLLCVIYRTYIRPKATGEEIVRASHHFICFWAVWMGCWASIVSCCNLRTCRSQMGVILSPAVIPIALTISWSKLTRSGVFCGAIGGAVLGMLAWMIGCLKIYGEINIPNLADPYSAVCSGLTGLLFSGILSISVSLMSPADYDFSETRAISTLDDHVSDQRVHGESENNSDSGEASPDLEKQPKKDSSDSDASKDEEVQIASLQRVFKKAFVYSTVFTAIVIVIVPLPMFFSHYVFSREFYTFWTACSILENEQYTHTTPPPSPSHHSPRQVHDDALGEFFGGRRGHRTRSQCRAPPPYSPDWEGEKLPGYTSSDFEVDTVARHLFKYGFFFPLFWAIGVYFLFSPMRVTADWQVDKTEEEKAKMLTEMKEAEVKWAKRCLWALLSFLVCLVILIVAVVFESYHRSQSNDRFVYSLLLKDLILNSSRFDQTAAASENISATMVNFAELKAKAEKAKDVSVTKMTNTRDRYSSVPSSKGNWDPNWKRAPPGSGASTSAFGSVSASTGRPPPPPPPSRSRPDVIASGALPVVPRASRPSDAETDDSPVPPPFIPRPPPTRAAGGYPPSHRVTSQDVVDKESRIDWANLSAEDKDAFFEWLDEFFSGYLGVELGPRTRRAVSSTVFANDRMQVTRPSINLATRPSV</sequence>
<dbReference type="InterPro" id="IPR038377">
    <property type="entry name" value="Na/Glc_symporter_sf"/>
</dbReference>
<feature type="transmembrane region" description="Helical" evidence="7">
    <location>
        <begin position="303"/>
        <end position="324"/>
    </location>
</feature>
<feature type="compositionally biased region" description="Basic and acidic residues" evidence="6">
    <location>
        <begin position="540"/>
        <end position="549"/>
    </location>
</feature>
<evidence type="ECO:0000256" key="3">
    <source>
        <dbReference type="ARBA" id="ARBA00022692"/>
    </source>
</evidence>
<dbReference type="PROSITE" id="PS50283">
    <property type="entry name" value="NA_SOLUT_SYMP_3"/>
    <property type="match status" value="1"/>
</dbReference>
<dbReference type="Gene3D" id="1.20.1730.10">
    <property type="entry name" value="Sodium/glucose cotransporter"/>
    <property type="match status" value="1"/>
</dbReference>
<dbReference type="EMBL" id="JAGFBS010000019">
    <property type="protein sequence ID" value="KAG6374073.1"/>
    <property type="molecule type" value="Genomic_DNA"/>
</dbReference>
<feature type="transmembrane region" description="Helical" evidence="7">
    <location>
        <begin position="61"/>
        <end position="80"/>
    </location>
</feature>
<feature type="transmembrane region" description="Helical" evidence="7">
    <location>
        <begin position="131"/>
        <end position="156"/>
    </location>
</feature>
<keyword evidence="9" id="KW-1185">Reference proteome</keyword>
<feature type="region of interest" description="Disordered" evidence="6">
    <location>
        <begin position="839"/>
        <end position="956"/>
    </location>
</feature>
<feature type="transmembrane region" description="Helical" evidence="7">
    <location>
        <begin position="168"/>
        <end position="190"/>
    </location>
</feature>
<feature type="transmembrane region" description="Helical" evidence="7">
    <location>
        <begin position="92"/>
        <end position="110"/>
    </location>
</feature>
<evidence type="ECO:0000256" key="7">
    <source>
        <dbReference type="SAM" id="Phobius"/>
    </source>
</evidence>
<dbReference type="Pfam" id="PF00474">
    <property type="entry name" value="SSF"/>
    <property type="match status" value="1"/>
</dbReference>
<feature type="transmembrane region" description="Helical" evidence="7">
    <location>
        <begin position="593"/>
        <end position="614"/>
    </location>
</feature>
<feature type="transmembrane region" description="Helical" evidence="7">
    <location>
        <begin position="202"/>
        <end position="221"/>
    </location>
</feature>
<evidence type="ECO:0000256" key="4">
    <source>
        <dbReference type="ARBA" id="ARBA00022989"/>
    </source>
</evidence>
<comment type="caution">
    <text evidence="8">The sequence shown here is derived from an EMBL/GenBank/DDBJ whole genome shotgun (WGS) entry which is preliminary data.</text>
</comment>
<feature type="transmembrane region" description="Helical" evidence="7">
    <location>
        <begin position="20"/>
        <end position="40"/>
    </location>
</feature>
<dbReference type="InterPro" id="IPR001734">
    <property type="entry name" value="Na/solute_symporter"/>
</dbReference>
<organism evidence="8 9">
    <name type="scientific">Boletus reticuloceps</name>
    <dbReference type="NCBI Taxonomy" id="495285"/>
    <lineage>
        <taxon>Eukaryota</taxon>
        <taxon>Fungi</taxon>
        <taxon>Dikarya</taxon>
        <taxon>Basidiomycota</taxon>
        <taxon>Agaricomycotina</taxon>
        <taxon>Agaricomycetes</taxon>
        <taxon>Agaricomycetidae</taxon>
        <taxon>Boletales</taxon>
        <taxon>Boletineae</taxon>
        <taxon>Boletaceae</taxon>
        <taxon>Boletoideae</taxon>
        <taxon>Boletus</taxon>
    </lineage>
</organism>
<feature type="transmembrane region" description="Helical" evidence="7">
    <location>
        <begin position="708"/>
        <end position="727"/>
    </location>
</feature>
<gene>
    <name evidence="8" type="ORF">JVT61DRAFT_4714</name>
</gene>
<name>A0A8I3A8L4_9AGAM</name>
<evidence type="ECO:0000256" key="6">
    <source>
        <dbReference type="SAM" id="MobiDB-lite"/>
    </source>
</evidence>
<dbReference type="GO" id="GO:0005886">
    <property type="term" value="C:plasma membrane"/>
    <property type="evidence" value="ECO:0007669"/>
    <property type="project" value="TreeGrafter"/>
</dbReference>
<feature type="transmembrane region" description="Helical" evidence="7">
    <location>
        <begin position="497"/>
        <end position="521"/>
    </location>
</feature>
<feature type="compositionally biased region" description="Basic and acidic residues" evidence="6">
    <location>
        <begin position="839"/>
        <end position="853"/>
    </location>
</feature>
<feature type="transmembrane region" description="Helical" evidence="7">
    <location>
        <begin position="438"/>
        <end position="455"/>
    </location>
</feature>
<evidence type="ECO:0000256" key="5">
    <source>
        <dbReference type="ARBA" id="ARBA00023136"/>
    </source>
</evidence>
<dbReference type="PANTHER" id="PTHR46154:SF2">
    <property type="entry name" value="SOLUTE SYMPORTER FAMILY TRANSPORTER (AFU_ORTHOLOGUE AFUA_6G03200)"/>
    <property type="match status" value="1"/>
</dbReference>
<evidence type="ECO:0000256" key="1">
    <source>
        <dbReference type="ARBA" id="ARBA00004141"/>
    </source>
</evidence>
<feature type="compositionally biased region" description="Basic and acidic residues" evidence="6">
    <location>
        <begin position="561"/>
        <end position="577"/>
    </location>
</feature>
<evidence type="ECO:0000256" key="2">
    <source>
        <dbReference type="ARBA" id="ARBA00006434"/>
    </source>
</evidence>
<comment type="subcellular location">
    <subcellularLocation>
        <location evidence="1">Membrane</location>
        <topology evidence="1">Multi-pass membrane protein</topology>
    </subcellularLocation>
</comment>
<evidence type="ECO:0000313" key="9">
    <source>
        <dbReference type="Proteomes" id="UP000683000"/>
    </source>
</evidence>
<feature type="compositionally biased region" description="Polar residues" evidence="6">
    <location>
        <begin position="875"/>
        <end position="888"/>
    </location>
</feature>
<reference evidence="8" key="1">
    <citation type="submission" date="2021-03" db="EMBL/GenBank/DDBJ databases">
        <title>Evolutionary innovations through gain and loss of genes in the ectomycorrhizal Boletales.</title>
        <authorList>
            <person name="Wu G."/>
            <person name="Miyauchi S."/>
            <person name="Morin E."/>
            <person name="Yang Z.-L."/>
            <person name="Xu J."/>
            <person name="Martin F.M."/>
        </authorList>
    </citation>
    <scope>NUCLEOTIDE SEQUENCE</scope>
    <source>
        <strain evidence="8">BR01</strain>
    </source>
</reference>
<feature type="transmembrane region" description="Helical" evidence="7">
    <location>
        <begin position="763"/>
        <end position="783"/>
    </location>
</feature>
<evidence type="ECO:0000313" key="8">
    <source>
        <dbReference type="EMBL" id="KAG6374073.1"/>
    </source>
</evidence>
<keyword evidence="4 7" id="KW-1133">Transmembrane helix</keyword>
<feature type="transmembrane region" description="Helical" evidence="7">
    <location>
        <begin position="462"/>
        <end position="485"/>
    </location>
</feature>
<keyword evidence="5 7" id="KW-0472">Membrane</keyword>
<feature type="region of interest" description="Disordered" evidence="6">
    <location>
        <begin position="540"/>
        <end position="577"/>
    </location>
</feature>
<dbReference type="OrthoDB" id="6132759at2759"/>
<proteinExistence type="inferred from homology"/>
<comment type="similarity">
    <text evidence="2">Belongs to the sodium:solute symporter (SSF) (TC 2.A.21) family.</text>
</comment>
<feature type="compositionally biased region" description="Pro residues" evidence="6">
    <location>
        <begin position="890"/>
        <end position="899"/>
    </location>
</feature>
<dbReference type="PANTHER" id="PTHR46154">
    <property type="match status" value="1"/>
</dbReference>